<feature type="region of interest" description="Disordered" evidence="1">
    <location>
        <begin position="63"/>
        <end position="83"/>
    </location>
</feature>
<name>A0ABV3FY53_9NOCA</name>
<protein>
    <submittedName>
        <fullName evidence="2">Uncharacterized protein</fullName>
    </submittedName>
</protein>
<accession>A0ABV3FY53</accession>
<sequence length="83" mass="9259">MAGVLDLFRIERRCRTAIFAGYIPANRVFSRPFIERSPVVARLPALILDGDLGDISNRLANSMERSEPAVNRQAGPETERLFG</sequence>
<comment type="caution">
    <text evidence="2">The sequence shown here is derived from an EMBL/GenBank/DDBJ whole genome shotgun (WGS) entry which is preliminary data.</text>
</comment>
<evidence type="ECO:0000313" key="3">
    <source>
        <dbReference type="Proteomes" id="UP001551695"/>
    </source>
</evidence>
<proteinExistence type="predicted"/>
<dbReference type="EMBL" id="JBFAKC010000009">
    <property type="protein sequence ID" value="MEV0710180.1"/>
    <property type="molecule type" value="Genomic_DNA"/>
</dbReference>
<keyword evidence="3" id="KW-1185">Reference proteome</keyword>
<dbReference type="RefSeq" id="WP_157978983.1">
    <property type="nucleotide sequence ID" value="NZ_JBFAKC010000009.1"/>
</dbReference>
<organism evidence="2 3">
    <name type="scientific">Nocardia aurea</name>
    <dbReference type="NCBI Taxonomy" id="2144174"/>
    <lineage>
        <taxon>Bacteria</taxon>
        <taxon>Bacillati</taxon>
        <taxon>Actinomycetota</taxon>
        <taxon>Actinomycetes</taxon>
        <taxon>Mycobacteriales</taxon>
        <taxon>Nocardiaceae</taxon>
        <taxon>Nocardia</taxon>
    </lineage>
</organism>
<gene>
    <name evidence="2" type="ORF">AB0I48_21670</name>
</gene>
<evidence type="ECO:0000256" key="1">
    <source>
        <dbReference type="SAM" id="MobiDB-lite"/>
    </source>
</evidence>
<reference evidence="2 3" key="1">
    <citation type="submission" date="2024-06" db="EMBL/GenBank/DDBJ databases">
        <title>The Natural Products Discovery Center: Release of the First 8490 Sequenced Strains for Exploring Actinobacteria Biosynthetic Diversity.</title>
        <authorList>
            <person name="Kalkreuter E."/>
            <person name="Kautsar S.A."/>
            <person name="Yang D."/>
            <person name="Bader C.D."/>
            <person name="Teijaro C.N."/>
            <person name="Fluegel L."/>
            <person name="Davis C.M."/>
            <person name="Simpson J.R."/>
            <person name="Lauterbach L."/>
            <person name="Steele A.D."/>
            <person name="Gui C."/>
            <person name="Meng S."/>
            <person name="Li G."/>
            <person name="Viehrig K."/>
            <person name="Ye F."/>
            <person name="Su P."/>
            <person name="Kiefer A.F."/>
            <person name="Nichols A."/>
            <person name="Cepeda A.J."/>
            <person name="Yan W."/>
            <person name="Fan B."/>
            <person name="Jiang Y."/>
            <person name="Adhikari A."/>
            <person name="Zheng C.-J."/>
            <person name="Schuster L."/>
            <person name="Cowan T.M."/>
            <person name="Smanski M.J."/>
            <person name="Chevrette M.G."/>
            <person name="De Carvalho L.P.S."/>
            <person name="Shen B."/>
        </authorList>
    </citation>
    <scope>NUCLEOTIDE SEQUENCE [LARGE SCALE GENOMIC DNA]</scope>
    <source>
        <strain evidence="2 3">NPDC050403</strain>
    </source>
</reference>
<dbReference type="Proteomes" id="UP001551695">
    <property type="component" value="Unassembled WGS sequence"/>
</dbReference>
<evidence type="ECO:0000313" key="2">
    <source>
        <dbReference type="EMBL" id="MEV0710180.1"/>
    </source>
</evidence>